<keyword evidence="10" id="KW-1185">Reference proteome</keyword>
<feature type="domain" description="POTRA" evidence="8">
    <location>
        <begin position="25"/>
        <end position="93"/>
    </location>
</feature>
<dbReference type="AlphaFoldDB" id="A0A0W8I5U0"/>
<keyword evidence="2" id="KW-1003">Cell membrane</keyword>
<comment type="caution">
    <text evidence="9">The sequence shown here is derived from an EMBL/GenBank/DDBJ whole genome shotgun (WGS) entry which is preliminary data.</text>
</comment>
<sequence length="234" mass="25192">MLLWSGGVLAAAAAMVFLFYFSVAFVVEDVQVEGGREDVAASALEKAQIPQGRPLARVSEGRVSERVLADPRIASVEVERDWPSSITLVVTERDPALALRGAGTTWLADASGVLYEQVDRPSKKLPLIALRTDPTELDRRTVTGLAELWRTRPDPDTLEGELGAPSVDRDGSVEMDLGQLTLRWGTPTDNEKKWHVVTALVGQETIDPQGALAMTIDVRVPGTPVVTGLPEATG</sequence>
<name>A0A0W8I5U0_9MICO</name>
<keyword evidence="5" id="KW-1133">Transmembrane helix</keyword>
<evidence type="ECO:0000256" key="6">
    <source>
        <dbReference type="ARBA" id="ARBA00023136"/>
    </source>
</evidence>
<dbReference type="InterPro" id="IPR034746">
    <property type="entry name" value="POTRA"/>
</dbReference>
<dbReference type="Pfam" id="PF08478">
    <property type="entry name" value="POTRA_1"/>
    <property type="match status" value="1"/>
</dbReference>
<keyword evidence="6" id="KW-0472">Membrane</keyword>
<dbReference type="PANTHER" id="PTHR37820">
    <property type="entry name" value="CELL DIVISION PROTEIN DIVIB"/>
    <property type="match status" value="1"/>
</dbReference>
<evidence type="ECO:0000313" key="10">
    <source>
        <dbReference type="Proteomes" id="UP000054837"/>
    </source>
</evidence>
<dbReference type="InterPro" id="IPR050487">
    <property type="entry name" value="FtsQ_DivIB"/>
</dbReference>
<dbReference type="Proteomes" id="UP000054837">
    <property type="component" value="Unassembled WGS sequence"/>
</dbReference>
<evidence type="ECO:0000256" key="1">
    <source>
        <dbReference type="ARBA" id="ARBA00004370"/>
    </source>
</evidence>
<dbReference type="Gene3D" id="3.10.20.310">
    <property type="entry name" value="membrane protein fhac"/>
    <property type="match status" value="1"/>
</dbReference>
<evidence type="ECO:0000259" key="8">
    <source>
        <dbReference type="PROSITE" id="PS51779"/>
    </source>
</evidence>
<dbReference type="PROSITE" id="PS51779">
    <property type="entry name" value="POTRA"/>
    <property type="match status" value="1"/>
</dbReference>
<keyword evidence="4" id="KW-0812">Transmembrane</keyword>
<accession>A0A0W8I5U0</accession>
<evidence type="ECO:0000256" key="3">
    <source>
        <dbReference type="ARBA" id="ARBA00022618"/>
    </source>
</evidence>
<dbReference type="GO" id="GO:0051301">
    <property type="term" value="P:cell division"/>
    <property type="evidence" value="ECO:0007669"/>
    <property type="project" value="UniProtKB-KW"/>
</dbReference>
<proteinExistence type="predicted"/>
<organism evidence="9 10">
    <name type="scientific">Serinicoccus chungangensis</name>
    <dbReference type="NCBI Taxonomy" id="767452"/>
    <lineage>
        <taxon>Bacteria</taxon>
        <taxon>Bacillati</taxon>
        <taxon>Actinomycetota</taxon>
        <taxon>Actinomycetes</taxon>
        <taxon>Micrococcales</taxon>
        <taxon>Ornithinimicrobiaceae</taxon>
        <taxon>Serinicoccus</taxon>
    </lineage>
</organism>
<dbReference type="GO" id="GO:0005886">
    <property type="term" value="C:plasma membrane"/>
    <property type="evidence" value="ECO:0007669"/>
    <property type="project" value="TreeGrafter"/>
</dbReference>
<keyword evidence="7" id="KW-0131">Cell cycle</keyword>
<evidence type="ECO:0000256" key="2">
    <source>
        <dbReference type="ARBA" id="ARBA00022475"/>
    </source>
</evidence>
<dbReference type="InterPro" id="IPR013685">
    <property type="entry name" value="POTRA_FtsQ_type"/>
</dbReference>
<dbReference type="STRING" id="767452.AVL62_01905"/>
<dbReference type="EMBL" id="LQBL01000028">
    <property type="protein sequence ID" value="KUG53564.1"/>
    <property type="molecule type" value="Genomic_DNA"/>
</dbReference>
<comment type="subcellular location">
    <subcellularLocation>
        <location evidence="1">Membrane</location>
    </subcellularLocation>
</comment>
<evidence type="ECO:0000313" key="9">
    <source>
        <dbReference type="EMBL" id="KUG53564.1"/>
    </source>
</evidence>
<protein>
    <recommendedName>
        <fullName evidence="8">POTRA domain-containing protein</fullName>
    </recommendedName>
</protein>
<dbReference type="PANTHER" id="PTHR37820:SF1">
    <property type="entry name" value="CELL DIVISION PROTEIN FTSQ"/>
    <property type="match status" value="1"/>
</dbReference>
<reference evidence="9 10" key="1">
    <citation type="submission" date="2015-12" db="EMBL/GenBank/DDBJ databases">
        <title>Serinicoccus chungangenesis strain CD08_5 genome sequencing and assembly.</title>
        <authorList>
            <person name="Chander A.M."/>
            <person name="Kaur G."/>
            <person name="Nair G.R."/>
            <person name="Dhawan D.K."/>
            <person name="Kochhar R.K."/>
            <person name="Mayilraj S."/>
            <person name="Bhadada S.K."/>
        </authorList>
    </citation>
    <scope>NUCLEOTIDE SEQUENCE [LARGE SCALE GENOMIC DNA]</scope>
    <source>
        <strain evidence="9 10">CD08_5</strain>
    </source>
</reference>
<evidence type="ECO:0000256" key="4">
    <source>
        <dbReference type="ARBA" id="ARBA00022692"/>
    </source>
</evidence>
<keyword evidence="3" id="KW-0132">Cell division</keyword>
<evidence type="ECO:0000256" key="5">
    <source>
        <dbReference type="ARBA" id="ARBA00022989"/>
    </source>
</evidence>
<gene>
    <name evidence="9" type="ORF">AVL62_01905</name>
</gene>
<evidence type="ECO:0000256" key="7">
    <source>
        <dbReference type="ARBA" id="ARBA00023306"/>
    </source>
</evidence>